<keyword evidence="10 12" id="KW-0413">Isomerase</keyword>
<evidence type="ECO:0000259" key="15">
    <source>
        <dbReference type="PROSITE" id="PS51192"/>
    </source>
</evidence>
<comment type="cofactor">
    <cofactor evidence="1">
        <name>Mg(2+)</name>
        <dbReference type="ChEBI" id="CHEBI:18420"/>
    </cofactor>
</comment>
<dbReference type="GO" id="GO:0016887">
    <property type="term" value="F:ATP hydrolysis activity"/>
    <property type="evidence" value="ECO:0007669"/>
    <property type="project" value="RHEA"/>
</dbReference>
<evidence type="ECO:0000256" key="7">
    <source>
        <dbReference type="ARBA" id="ARBA00022842"/>
    </source>
</evidence>
<comment type="function">
    <text evidence="13">Modifies the topological state of DNA by introducing positive supercoils in an ATP-dependent process, increasing the linking number in steps of +1. Binds to single-stranded DNA, transiently cleaves and then rejoins the ends, introducing a positive supercoil in the process. The scissile phosphodiester is attacked by the catalytic tyrosine of the enzyme, resulting in the formation of a DNA-(5'-phosphotyrosyl)-enzyme intermediate. Involved in rewinding DNA strands in regions of the chromosome that have opened up to allow replication, transcription, DNA repair and/or for DNA protection.</text>
</comment>
<feature type="domain" description="Toprim" evidence="14">
    <location>
        <begin position="528"/>
        <end position="685"/>
    </location>
</feature>
<protein>
    <recommendedName>
        <fullName evidence="12 13">Reverse gyrase</fullName>
        <ecNumber evidence="12">5.6.2.-</ecNumber>
    </recommendedName>
</protein>
<dbReference type="PANTHER" id="PTHR43505">
    <property type="entry name" value="REVERSE GYRASE"/>
    <property type="match status" value="1"/>
</dbReference>
<dbReference type="GO" id="GO:0006265">
    <property type="term" value="P:DNA topological change"/>
    <property type="evidence" value="ECO:0007669"/>
    <property type="project" value="UniProtKB-UniRule"/>
</dbReference>
<dbReference type="GO" id="GO:0160097">
    <property type="term" value="F:reverse gyrase activity"/>
    <property type="evidence" value="ECO:0007669"/>
    <property type="project" value="UniProtKB-UniRule"/>
</dbReference>
<dbReference type="InterPro" id="IPR034142">
    <property type="entry name" value="TOPRIM_RevGyr"/>
</dbReference>
<dbReference type="CDD" id="cd00186">
    <property type="entry name" value="TOP1Ac"/>
    <property type="match status" value="1"/>
</dbReference>
<dbReference type="HAMAP" id="MF_01125">
    <property type="entry name" value="Reverse_gyrase"/>
    <property type="match status" value="1"/>
</dbReference>
<dbReference type="GO" id="GO:0005524">
    <property type="term" value="F:ATP binding"/>
    <property type="evidence" value="ECO:0007669"/>
    <property type="project" value="UniProtKB-UniRule"/>
</dbReference>
<evidence type="ECO:0000256" key="8">
    <source>
        <dbReference type="ARBA" id="ARBA00023029"/>
    </source>
</evidence>
<evidence type="ECO:0000256" key="2">
    <source>
        <dbReference type="ARBA" id="ARBA00004496"/>
    </source>
</evidence>
<evidence type="ECO:0000313" key="18">
    <source>
        <dbReference type="Proteomes" id="UP000278149"/>
    </source>
</evidence>
<feature type="active site" description="O-(5'-phospho-DNA)-tyrosine intermediate" evidence="12">
    <location>
        <position position="837"/>
    </location>
</feature>
<keyword evidence="8 12" id="KW-0799">Topoisomerase</keyword>
<dbReference type="InterPro" id="IPR013824">
    <property type="entry name" value="Topo_IA_cen_sub1"/>
</dbReference>
<evidence type="ECO:0000256" key="6">
    <source>
        <dbReference type="ARBA" id="ARBA00022833"/>
    </source>
</evidence>
<evidence type="ECO:0000256" key="9">
    <source>
        <dbReference type="ARBA" id="ARBA00023125"/>
    </source>
</evidence>
<dbReference type="PROSITE" id="PS52039">
    <property type="entry name" value="TOPO_IA_2"/>
    <property type="match status" value="1"/>
</dbReference>
<evidence type="ECO:0000256" key="4">
    <source>
        <dbReference type="ARBA" id="ARBA00022723"/>
    </source>
</evidence>
<feature type="binding site" evidence="12">
    <location>
        <position position="58"/>
    </location>
    <ligand>
        <name>ATP</name>
        <dbReference type="ChEBI" id="CHEBI:30616"/>
    </ligand>
</feature>
<dbReference type="Gene3D" id="3.40.50.140">
    <property type="match status" value="1"/>
</dbReference>
<dbReference type="PANTHER" id="PTHR43505:SF1">
    <property type="entry name" value="REVERSE GYRASE"/>
    <property type="match status" value="1"/>
</dbReference>
<dbReference type="NCBIfam" id="TIGR01054">
    <property type="entry name" value="rgy"/>
    <property type="match status" value="1"/>
</dbReference>
<comment type="function">
    <text evidence="12">Modifies the topological state of DNA by introducing positive supercoils in an ATP-dependent process, increasing the linking number in steps of +1. Binds to single-stranded DNA, transiently cleaves and then rejoins the ends, introducing a positive supercoil in the process. The scissile phosphodiester is attacked by the catalytic tyrosine of the enzyme, resulting in the formation of a DNA-(5'-phosphotyrosyl)-enzyme intermediate. Probably involved in rewinding DNA strands in regions of the chromosome that have opened up to allow replication, transcription, DNA repair and/or for DNA protection.</text>
</comment>
<dbReference type="CDD" id="cd17924">
    <property type="entry name" value="DDXDc_reverse_gyrase"/>
    <property type="match status" value="1"/>
</dbReference>
<dbReference type="PROSITE" id="PS51192">
    <property type="entry name" value="HELICASE_ATP_BIND_1"/>
    <property type="match status" value="1"/>
</dbReference>
<dbReference type="SMART" id="SM00493">
    <property type="entry name" value="TOPRIM"/>
    <property type="match status" value="1"/>
</dbReference>
<dbReference type="InterPro" id="IPR005736">
    <property type="entry name" value="Reverse_gyrase"/>
</dbReference>
<feature type="domain" description="Helicase ATP-binding" evidence="15">
    <location>
        <begin position="62"/>
        <end position="250"/>
    </location>
</feature>
<accession>A0A3R9PR97</accession>
<dbReference type="Pfam" id="PF01131">
    <property type="entry name" value="Topoisom_bac"/>
    <property type="match status" value="2"/>
</dbReference>
<dbReference type="InterPro" id="IPR006171">
    <property type="entry name" value="TOPRIM_dom"/>
</dbReference>
<dbReference type="GO" id="GO:0008270">
    <property type="term" value="F:zinc ion binding"/>
    <property type="evidence" value="ECO:0007669"/>
    <property type="project" value="UniProtKB-UniRule"/>
</dbReference>
<dbReference type="Gene3D" id="1.10.290.10">
    <property type="entry name" value="Topoisomerase I, domain 4"/>
    <property type="match status" value="1"/>
</dbReference>
<comment type="subunit">
    <text evidence="12">Monomer.</text>
</comment>
<comment type="miscellaneous">
    <text evidence="12">This enzyme is the only unique feature of hyperthermophilic bacteria/archaea known and seems to be essential for adaptation to life at high temperatures. It may play a role in stabilization of DNA at high temperatures.</text>
</comment>
<evidence type="ECO:0000256" key="10">
    <source>
        <dbReference type="ARBA" id="ARBA00023235"/>
    </source>
</evidence>
<keyword evidence="7" id="KW-0460">Magnesium</keyword>
<proteinExistence type="inferred from homology"/>
<comment type="domain">
    <text evidence="12">Introduction of positive supercoils requires the cooperation of both domains. The helicase-like domain probably does not directly unwind DNA, but more likely acts by driving ATP-dependent conformational changes within the whole enzyme. A beta hairpin in the 'latch' region of the N-terminal domain plays a regulatory role in the enzyme, repressing topoisomerase activity in the absence of ATP and preventing the enzyme from acting as an ATP-independent relaxing enzyme; it also helps to coordinate nucleotide hydrolysis by the ATPase domain with the supercoiling activity of the topoisomerase domain.</text>
</comment>
<evidence type="ECO:0000313" key="17">
    <source>
        <dbReference type="EMBL" id="RSN69476.1"/>
    </source>
</evidence>
<dbReference type="InterPro" id="IPR003602">
    <property type="entry name" value="Topo_IA_DNA-bd_dom"/>
</dbReference>
<dbReference type="AlphaFoldDB" id="A0A3R9PR97"/>
<dbReference type="SMART" id="SM00437">
    <property type="entry name" value="TOP1Ac"/>
    <property type="match status" value="1"/>
</dbReference>
<keyword evidence="9 12" id="KW-0238">DNA-binding</keyword>
<dbReference type="Proteomes" id="UP000278149">
    <property type="component" value="Unassembled WGS sequence"/>
</dbReference>
<evidence type="ECO:0000256" key="13">
    <source>
        <dbReference type="RuleBase" id="RU004026"/>
    </source>
</evidence>
<dbReference type="GO" id="GO:0003677">
    <property type="term" value="F:DNA binding"/>
    <property type="evidence" value="ECO:0007669"/>
    <property type="project" value="UniProtKB-UniRule"/>
</dbReference>
<comment type="subcellular location">
    <subcellularLocation>
        <location evidence="2 12">Cytoplasm</location>
    </subcellularLocation>
</comment>
<comment type="catalytic activity">
    <reaction evidence="12 13">
        <text>ATP + H2O = ADP + phosphate + H(+)</text>
        <dbReference type="Rhea" id="RHEA:13065"/>
        <dbReference type="ChEBI" id="CHEBI:15377"/>
        <dbReference type="ChEBI" id="CHEBI:15378"/>
        <dbReference type="ChEBI" id="CHEBI:30616"/>
        <dbReference type="ChEBI" id="CHEBI:43474"/>
        <dbReference type="ChEBI" id="CHEBI:456216"/>
    </reaction>
</comment>
<reference evidence="17 18" key="1">
    <citation type="submission" date="2018-10" db="EMBL/GenBank/DDBJ databases">
        <title>Co-occurring genomic capacity for anaerobic methane metabolism and dissimilatory sulfite reduction discovered in the Korarchaeota.</title>
        <authorList>
            <person name="Mckay L.J."/>
            <person name="Dlakic M."/>
            <person name="Fields M.W."/>
            <person name="Delmont T.O."/>
            <person name="Eren A.M."/>
            <person name="Jay Z.J."/>
            <person name="Klingelsmith K.B."/>
            <person name="Rusch D.B."/>
            <person name="Inskeep W.P."/>
        </authorList>
    </citation>
    <scope>NUCLEOTIDE SEQUENCE [LARGE SCALE GENOMIC DNA]</scope>
    <source>
        <strain evidence="17 18">WS</strain>
    </source>
</reference>
<evidence type="ECO:0000256" key="1">
    <source>
        <dbReference type="ARBA" id="ARBA00001946"/>
    </source>
</evidence>
<dbReference type="Pfam" id="PF00270">
    <property type="entry name" value="DEAD"/>
    <property type="match status" value="1"/>
</dbReference>
<sequence>MIAMIPAAFLGLCPGSEIFKTHERSSCLEEDLRAISEELKDYKKFFESCIGSPPWEAQLMWAKRALARRSFAAIAPTGVGKTVFGLITGSYFAHKGFGKSYMLFPTSLLVDQAHYNLLNYSKCSGKQIRVLSYRSGMKGKEEFLSALESGDFDILLTTSQYLSVNHELIRKSVNKFSFIFVDDVDSFLKNSKNVDKVLQLMGFDQEDIWNAMRGREVEKRTDSVLVVSTATGRPGQRASLFRSLLGFEVGIMRPELLRNIADIYTRERSELNSFMRRMGSGFLLFLANMDLADEALELVESAGFRGEVMHGYEEDKVRDFSEGRLDCLIGASKPYGVLVRGIDLPKRIRYVIFYGAPRFEITLREVSEMEDPSIISLFSSLSRALGSEERKLAMKLRRNPSKEDIGRARQIIEDILKDEEKISSISSLADVIIDVRGRRILIPDIRTYLQGSGRTSRLYPGGITRGASLVWDEDPVLTSFIKKARAQEIDFLHLREVDLEKLRSEIDESRRIISSLKKGYELANLLKTALFIVESPSKARTIASFFGRPSRRFLDGLMAYEVTTGDYVLTIVASGGHIVDLTTTMGYHGVLIEDGTYVPAYTSIKRCNSCGHQFTDMDRCPRCGSTDLRDSRSVVESLRRLSFEASRVIIGTDPDTEGEKIAWDIYQLIMDSSGEIYRAEFHEVTKRAIIEALKSLRGINERMVEAQIVRRVEDRWIGFELSAEVQKRFGKRNLSAGRAQTPVLGWVIDRYREHQNKKVVSIIKGDGLLLRVDGRVGEEGASKIWIRELKIEEEVVKPPPPFTTDAMIGEANRVLRMSANMTMQLAQFLFETGLITYHRTDSPRVSDAGFRVASLVLGEDFVPRKWGEGGAHECIRPTKPLSAKELIDYVKEGIIAVEGLSKDHIKLYDLIFRRFIASQSRDGTLVKQVASVRVGESEFEVTRLVEARGGWIDWYPFLHITEPRLKEGMVDVIIEHQTVPSVPLYTQSNLVALMKERGIGRPSTYATIVEKILQRGYVIERNQKLIPTKLGIEVYNFLRDRFPDLISEERTRTLERKMDSIEEGAADYQELIDELYKEIREKIGKFIH</sequence>
<dbReference type="SUPFAM" id="SSF52540">
    <property type="entry name" value="P-loop containing nucleoside triphosphate hydrolases"/>
    <property type="match status" value="2"/>
</dbReference>
<name>A0A3R9PR97_9CREN</name>
<dbReference type="Gene3D" id="3.40.50.300">
    <property type="entry name" value="P-loop containing nucleotide triphosphate hydrolases"/>
    <property type="match status" value="3"/>
</dbReference>
<dbReference type="InterPro" id="IPR023405">
    <property type="entry name" value="Topo_IA_core_domain"/>
</dbReference>
<keyword evidence="3 12" id="KW-0963">Cytoplasm</keyword>
<feature type="region of interest" description="Topoisomerase I" evidence="12">
    <location>
        <begin position="524"/>
        <end position="1088"/>
    </location>
</feature>
<comment type="cofactor">
    <cofactor evidence="12">
        <name>Zn(2+)</name>
        <dbReference type="ChEBI" id="CHEBI:29105"/>
    </cofactor>
    <text evidence="12">Binds 1 or 2 zinc ions per subunit.</text>
</comment>
<dbReference type="Gene3D" id="2.60.510.20">
    <property type="match status" value="1"/>
</dbReference>
<gene>
    <name evidence="12 17" type="primary">rgy</name>
    <name evidence="17" type="ORF">D9Q81_02400</name>
</gene>
<dbReference type="InterPro" id="IPR014001">
    <property type="entry name" value="Helicase_ATP-bd"/>
</dbReference>
<dbReference type="SUPFAM" id="SSF56712">
    <property type="entry name" value="Prokaryotic type I DNA topoisomerase"/>
    <property type="match status" value="1"/>
</dbReference>
<comment type="similarity">
    <text evidence="12">In the C-terminal section; belongs to the type IA topoisomerase family.</text>
</comment>
<dbReference type="SMART" id="SM00487">
    <property type="entry name" value="DEXDc"/>
    <property type="match status" value="1"/>
</dbReference>
<dbReference type="InterPro" id="IPR013497">
    <property type="entry name" value="Topo_IA_cen"/>
</dbReference>
<evidence type="ECO:0000256" key="3">
    <source>
        <dbReference type="ARBA" id="ARBA00022490"/>
    </source>
</evidence>
<keyword evidence="4 12" id="KW-0479">Metal-binding</keyword>
<dbReference type="SMART" id="SM00436">
    <property type="entry name" value="TOP1Bc"/>
    <property type="match status" value="1"/>
</dbReference>
<dbReference type="InterPro" id="IPR027417">
    <property type="entry name" value="P-loop_NTPase"/>
</dbReference>
<evidence type="ECO:0000256" key="11">
    <source>
        <dbReference type="ARBA" id="ARBA00043976"/>
    </source>
</evidence>
<evidence type="ECO:0000256" key="5">
    <source>
        <dbReference type="ARBA" id="ARBA00022771"/>
    </source>
</evidence>
<keyword evidence="12 17" id="KW-0378">Hydrolase</keyword>
<keyword evidence="6 12" id="KW-0862">Zinc</keyword>
<dbReference type="GO" id="GO:0008094">
    <property type="term" value="F:ATP-dependent activity, acting on DNA"/>
    <property type="evidence" value="ECO:0007669"/>
    <property type="project" value="UniProtKB-UniRule"/>
</dbReference>
<dbReference type="InterPro" id="IPR013826">
    <property type="entry name" value="Topo_IA_cen_sub3"/>
</dbReference>
<evidence type="ECO:0000259" key="16">
    <source>
        <dbReference type="PROSITE" id="PS52039"/>
    </source>
</evidence>
<keyword evidence="12 13" id="KW-0067">ATP-binding</keyword>
<organism evidence="17 18">
    <name type="scientific">Candidatus Korarchaeum cryptofilum</name>
    <dbReference type="NCBI Taxonomy" id="498846"/>
    <lineage>
        <taxon>Archaea</taxon>
        <taxon>Thermoproteota</taxon>
        <taxon>Candidatus Korarchaeia</taxon>
        <taxon>Candidatus Korarchaeales</taxon>
        <taxon>Candidatus Korarchaeaceae</taxon>
        <taxon>Candidatus Korarchaeum</taxon>
    </lineage>
</organism>
<keyword evidence="5 12" id="KW-0863">Zinc-finger</keyword>
<dbReference type="PROSITE" id="PS52037">
    <property type="entry name" value="ZF_RG_C"/>
    <property type="match status" value="1"/>
</dbReference>
<comment type="similarity">
    <text evidence="11 12">In the N-terminal section; belongs to the DEAD box helicase family. DDVD subfamily.</text>
</comment>
<dbReference type="PRINTS" id="PR00417">
    <property type="entry name" value="PRTPISMRASEI"/>
</dbReference>
<evidence type="ECO:0000256" key="12">
    <source>
        <dbReference type="HAMAP-Rule" id="MF_01125"/>
    </source>
</evidence>
<dbReference type="InterPro" id="IPR011545">
    <property type="entry name" value="DEAD/DEAH_box_helicase_dom"/>
</dbReference>
<evidence type="ECO:0000259" key="14">
    <source>
        <dbReference type="PROSITE" id="PS50880"/>
    </source>
</evidence>
<dbReference type="Pfam" id="PF01751">
    <property type="entry name" value="Toprim"/>
    <property type="match status" value="1"/>
</dbReference>
<dbReference type="EC" id="5.6.2.-" evidence="12"/>
<dbReference type="Gene3D" id="1.10.460.10">
    <property type="entry name" value="Topoisomerase I, domain 2"/>
    <property type="match status" value="1"/>
</dbReference>
<keyword evidence="12 13" id="KW-0547">Nucleotide-binding</keyword>
<comment type="caution">
    <text evidence="17">The sequence shown here is derived from an EMBL/GenBank/DDBJ whole genome shotgun (WGS) entry which is preliminary data.</text>
</comment>
<feature type="domain" description="Topo IA-type catalytic" evidence="16">
    <location>
        <begin position="700"/>
        <end position="1083"/>
    </location>
</feature>
<dbReference type="InterPro" id="IPR003601">
    <property type="entry name" value="Topo_IA_2"/>
</dbReference>
<dbReference type="GO" id="GO:0005737">
    <property type="term" value="C:cytoplasm"/>
    <property type="evidence" value="ECO:0007669"/>
    <property type="project" value="UniProtKB-SubCell"/>
</dbReference>
<dbReference type="CDD" id="cd03361">
    <property type="entry name" value="TOPRIM_TopoIA_RevGyr"/>
    <property type="match status" value="1"/>
</dbReference>
<dbReference type="PROSITE" id="PS50880">
    <property type="entry name" value="TOPRIM"/>
    <property type="match status" value="1"/>
</dbReference>
<dbReference type="GO" id="GO:0006260">
    <property type="term" value="P:DNA replication"/>
    <property type="evidence" value="ECO:0007669"/>
    <property type="project" value="UniProtKB-UniRule"/>
</dbReference>
<dbReference type="EMBL" id="RCOR01000018">
    <property type="protein sequence ID" value="RSN69476.1"/>
    <property type="molecule type" value="Genomic_DNA"/>
</dbReference>